<dbReference type="Pfam" id="PF03783">
    <property type="entry name" value="CsgG"/>
    <property type="match status" value="1"/>
</dbReference>
<protein>
    <submittedName>
        <fullName evidence="1">Penicillin-binding protein activator LpoB</fullName>
    </submittedName>
</protein>
<dbReference type="EMBL" id="CP053540">
    <property type="protein sequence ID" value="WOB43976.1"/>
    <property type="molecule type" value="Genomic_DNA"/>
</dbReference>
<dbReference type="InterPro" id="IPR005534">
    <property type="entry name" value="Curli_assmbl/transp-comp_CsgG"/>
</dbReference>
<gene>
    <name evidence="1" type="ORF">HNI00_13080</name>
</gene>
<dbReference type="AlphaFoldDB" id="A0AA97BDB1"/>
<evidence type="ECO:0000313" key="1">
    <source>
        <dbReference type="EMBL" id="WOB43976.1"/>
    </source>
</evidence>
<organism evidence="1">
    <name type="scientific">Thermoleptolyngbya oregonensis NK1-22</name>
    <dbReference type="NCBI Taxonomy" id="2547457"/>
    <lineage>
        <taxon>Bacteria</taxon>
        <taxon>Bacillati</taxon>
        <taxon>Cyanobacteriota</taxon>
        <taxon>Cyanophyceae</taxon>
        <taxon>Oculatellales</taxon>
        <taxon>Oculatellaceae</taxon>
        <taxon>Thermoleptolyngbya</taxon>
    </lineage>
</organism>
<sequence length="198" mass="21095">MLASPATAAPVQVEASKRERQRVVVLDFDYSATSDTNYYWSYWRRGNASGISDLIVDALVDRGDYIVLDNSIVGGRRQGFVTDVSTAVAIGRELGVDYVIMGSVTEFNISTERSGGGFLGIGVGQRETTANVALTARMISTADGAIVDTMRGRGSAGDRSSSVSIVGIGGGSDRNREDELMSRAVEQAIASLVEDMNR</sequence>
<accession>A0AA97BDB1</accession>
<proteinExistence type="predicted"/>
<dbReference type="GO" id="GO:0030288">
    <property type="term" value="C:outer membrane-bounded periplasmic space"/>
    <property type="evidence" value="ECO:0007669"/>
    <property type="project" value="InterPro"/>
</dbReference>
<reference evidence="1" key="1">
    <citation type="submission" date="2020-05" db="EMBL/GenBank/DDBJ databases">
        <authorList>
            <person name="Zhu T."/>
            <person name="Keshari N."/>
            <person name="Lu X."/>
        </authorList>
    </citation>
    <scope>NUCLEOTIDE SEQUENCE</scope>
    <source>
        <strain evidence="1">NK1-22</strain>
    </source>
</reference>
<name>A0AA97BDB1_9CYAN</name>
<dbReference type="Gene3D" id="3.40.50.10610">
    <property type="entry name" value="ABC-type transport auxiliary lipoprotein component"/>
    <property type="match status" value="1"/>
</dbReference>
<dbReference type="KEGG" id="tog:HNI00_13080"/>
<dbReference type="RefSeq" id="WP_316786808.1">
    <property type="nucleotide sequence ID" value="NZ_CP053540.1"/>
</dbReference>